<proteinExistence type="predicted"/>
<dbReference type="EMBL" id="OW152815">
    <property type="protein sequence ID" value="CAH2062788.1"/>
    <property type="molecule type" value="Genomic_DNA"/>
</dbReference>
<protein>
    <submittedName>
        <fullName evidence="2">Uncharacterized protein</fullName>
    </submittedName>
</protein>
<evidence type="ECO:0000313" key="3">
    <source>
        <dbReference type="Proteomes" id="UP000837857"/>
    </source>
</evidence>
<feature type="region of interest" description="Disordered" evidence="1">
    <location>
        <begin position="97"/>
        <end position="118"/>
    </location>
</feature>
<keyword evidence="3" id="KW-1185">Reference proteome</keyword>
<gene>
    <name evidence="2" type="ORF">IPOD504_LOCUS12183</name>
</gene>
<reference evidence="2" key="1">
    <citation type="submission" date="2022-03" db="EMBL/GenBank/DDBJ databases">
        <authorList>
            <person name="Martin H S."/>
        </authorList>
    </citation>
    <scope>NUCLEOTIDE SEQUENCE</scope>
</reference>
<sequence length="156" mass="17340">MKLTSDKEYVETGLLILIEEKEEDSLFPHTLSTGIPKPAVSSIAVRNLRVQHRLSAYEHRSSNLHNQDLQRTTQSAAQQHVNDVFSTACLPTKLRLTSTRSRSTEPAASSQQHCSTETPCSAPPVCLSNCESVPIYFLVQLLFYFEVNEVSSSICA</sequence>
<name>A0ABN8IP47_9NEOP</name>
<evidence type="ECO:0000313" key="2">
    <source>
        <dbReference type="EMBL" id="CAH2062788.1"/>
    </source>
</evidence>
<feature type="non-terminal residue" evidence="2">
    <location>
        <position position="156"/>
    </location>
</feature>
<accession>A0ABN8IP47</accession>
<evidence type="ECO:0000256" key="1">
    <source>
        <dbReference type="SAM" id="MobiDB-lite"/>
    </source>
</evidence>
<organism evidence="2 3">
    <name type="scientific">Iphiclides podalirius</name>
    <name type="common">scarce swallowtail</name>
    <dbReference type="NCBI Taxonomy" id="110791"/>
    <lineage>
        <taxon>Eukaryota</taxon>
        <taxon>Metazoa</taxon>
        <taxon>Ecdysozoa</taxon>
        <taxon>Arthropoda</taxon>
        <taxon>Hexapoda</taxon>
        <taxon>Insecta</taxon>
        <taxon>Pterygota</taxon>
        <taxon>Neoptera</taxon>
        <taxon>Endopterygota</taxon>
        <taxon>Lepidoptera</taxon>
        <taxon>Glossata</taxon>
        <taxon>Ditrysia</taxon>
        <taxon>Papilionoidea</taxon>
        <taxon>Papilionidae</taxon>
        <taxon>Papilioninae</taxon>
        <taxon>Iphiclides</taxon>
    </lineage>
</organism>
<dbReference type="Proteomes" id="UP000837857">
    <property type="component" value="Chromosome 3"/>
</dbReference>